<feature type="domain" description="Methyltransferase" evidence="1">
    <location>
        <begin position="79"/>
        <end position="227"/>
    </location>
</feature>
<reference evidence="2 3" key="1">
    <citation type="journal article" date="2020" name="ISME J.">
        <title>Uncovering the hidden diversity of litter-decomposition mechanisms in mushroom-forming fungi.</title>
        <authorList>
            <person name="Floudas D."/>
            <person name="Bentzer J."/>
            <person name="Ahren D."/>
            <person name="Johansson T."/>
            <person name="Persson P."/>
            <person name="Tunlid A."/>
        </authorList>
    </citation>
    <scope>NUCLEOTIDE SEQUENCE [LARGE SCALE GENOMIC DNA]</scope>
    <source>
        <strain evidence="2 3">CBS 661.87</strain>
    </source>
</reference>
<proteinExistence type="predicted"/>
<dbReference type="AlphaFoldDB" id="A0A8H5HFS4"/>
<keyword evidence="3" id="KW-1185">Reference proteome</keyword>
<dbReference type="InterPro" id="IPR052220">
    <property type="entry name" value="METTL25"/>
</dbReference>
<evidence type="ECO:0000313" key="2">
    <source>
        <dbReference type="EMBL" id="KAF5382542.1"/>
    </source>
</evidence>
<dbReference type="OrthoDB" id="10258156at2759"/>
<name>A0A8H5HFS4_9AGAR</name>
<dbReference type="EMBL" id="JAACJP010000008">
    <property type="protein sequence ID" value="KAF5382542.1"/>
    <property type="molecule type" value="Genomic_DNA"/>
</dbReference>
<dbReference type="InterPro" id="IPR025714">
    <property type="entry name" value="Methyltranfer_dom"/>
</dbReference>
<dbReference type="PANTHER" id="PTHR12496">
    <property type="entry name" value="CGI-41 METHYLTRANSFERASE"/>
    <property type="match status" value="1"/>
</dbReference>
<dbReference type="Proteomes" id="UP000565441">
    <property type="component" value="Unassembled WGS sequence"/>
</dbReference>
<comment type="caution">
    <text evidence="2">The sequence shown here is derived from an EMBL/GenBank/DDBJ whole genome shotgun (WGS) entry which is preliminary data.</text>
</comment>
<dbReference type="PANTHER" id="PTHR12496:SF0">
    <property type="entry name" value="METHYLTRANSFERASE DOMAIN-CONTAINING PROTEIN"/>
    <property type="match status" value="1"/>
</dbReference>
<protein>
    <recommendedName>
        <fullName evidence="1">Methyltransferase domain-containing protein</fullName>
    </recommendedName>
</protein>
<dbReference type="InterPro" id="IPR029063">
    <property type="entry name" value="SAM-dependent_MTases_sf"/>
</dbReference>
<dbReference type="Gene3D" id="3.40.50.150">
    <property type="entry name" value="Vaccinia Virus protein VP39"/>
    <property type="match status" value="1"/>
</dbReference>
<evidence type="ECO:0000313" key="3">
    <source>
        <dbReference type="Proteomes" id="UP000565441"/>
    </source>
</evidence>
<sequence>MLSDIHDLLGQELVQQLLAVHPNDPQADDITGWPHWRAILNAETPAHPLLTAIRTNQLPRTPIALDVSISQSPFGMSPKKHHEVSRMTQFIADLAATRGLHDLRIVDVGAGQGYLTRALHAHFRSHTLALDNDHAQTHGAQARSGPRIPGLTHRTIHLTPATLVAAIDDWIPTTSPTTVPAPVLLVALHACGSLTPDLFRAVLGLSPTHSWRPAAVVAVGCCYNLIEPSRDFPLSTYLRLHPLPQPLPASAYQMAAQIPDHWHDSPAHLARAQLALRKVVWRALLGRLYACITHTENVTDTGSTPTMRRLGRLHHSAYDSWPAFLAQAGKRVGVDFLSASDHPPDPDLQARLESLHVLRCLLGPAVESYIVLDRVAWIREELAMSKALEGYSIDAVNLFDQATGSGRNIALILAPPPQIV</sequence>
<dbReference type="Pfam" id="PF13679">
    <property type="entry name" value="Methyltransf_32"/>
    <property type="match status" value="1"/>
</dbReference>
<dbReference type="SUPFAM" id="SSF53335">
    <property type="entry name" value="S-adenosyl-L-methionine-dependent methyltransferases"/>
    <property type="match status" value="1"/>
</dbReference>
<gene>
    <name evidence="2" type="ORF">D9615_002826</name>
</gene>
<organism evidence="2 3">
    <name type="scientific">Tricholomella constricta</name>
    <dbReference type="NCBI Taxonomy" id="117010"/>
    <lineage>
        <taxon>Eukaryota</taxon>
        <taxon>Fungi</taxon>
        <taxon>Dikarya</taxon>
        <taxon>Basidiomycota</taxon>
        <taxon>Agaricomycotina</taxon>
        <taxon>Agaricomycetes</taxon>
        <taxon>Agaricomycetidae</taxon>
        <taxon>Agaricales</taxon>
        <taxon>Tricholomatineae</taxon>
        <taxon>Lyophyllaceae</taxon>
        <taxon>Tricholomella</taxon>
    </lineage>
</organism>
<accession>A0A8H5HFS4</accession>
<evidence type="ECO:0000259" key="1">
    <source>
        <dbReference type="Pfam" id="PF13679"/>
    </source>
</evidence>